<name>A0AAW7ZEZ1_9FIRM</name>
<gene>
    <name evidence="8" type="primary">tnaA</name>
    <name evidence="11" type="ORF">P6N53_10815</name>
</gene>
<keyword evidence="4 8" id="KW-0663">Pyridoxal phosphate</keyword>
<dbReference type="InterPro" id="IPR013440">
    <property type="entry name" value="TNase"/>
</dbReference>
<dbReference type="InterPro" id="IPR015422">
    <property type="entry name" value="PyrdxlP-dep_Trfase_small"/>
</dbReference>
<dbReference type="RefSeq" id="WP_304542972.1">
    <property type="nucleotide sequence ID" value="NZ_JARPTC010000015.1"/>
</dbReference>
<feature type="domain" description="Aromatic amino acid beta-eliminating lyase/threonine aldolase" evidence="10">
    <location>
        <begin position="49"/>
        <end position="427"/>
    </location>
</feature>
<evidence type="ECO:0000256" key="4">
    <source>
        <dbReference type="ARBA" id="ARBA00022898"/>
    </source>
</evidence>
<dbReference type="Pfam" id="PF01212">
    <property type="entry name" value="Beta_elim_lyase"/>
    <property type="match status" value="1"/>
</dbReference>
<evidence type="ECO:0000313" key="11">
    <source>
        <dbReference type="EMBL" id="MDO7787709.1"/>
    </source>
</evidence>
<accession>A0AAW7ZEZ1</accession>
<keyword evidence="5 8" id="KW-0823">Tryptophan catabolism</keyword>
<comment type="caution">
    <text evidence="11">The sequence shown here is derived from an EMBL/GenBank/DDBJ whole genome shotgun (WGS) entry which is preliminary data.</text>
</comment>
<dbReference type="PROSITE" id="PS00853">
    <property type="entry name" value="BETA_ELIM_LYASE"/>
    <property type="match status" value="1"/>
</dbReference>
<evidence type="ECO:0000313" key="12">
    <source>
        <dbReference type="Proteomes" id="UP001172911"/>
    </source>
</evidence>
<evidence type="ECO:0000256" key="7">
    <source>
        <dbReference type="ARBA" id="ARBA00047962"/>
    </source>
</evidence>
<evidence type="ECO:0000256" key="8">
    <source>
        <dbReference type="HAMAP-Rule" id="MF_00544"/>
    </source>
</evidence>
<evidence type="ECO:0000256" key="9">
    <source>
        <dbReference type="PIRSR" id="PIRSR611166-50"/>
    </source>
</evidence>
<dbReference type="PANTHER" id="PTHR32325:SF4">
    <property type="entry name" value="TRYPTOPHANASE"/>
    <property type="match status" value="1"/>
</dbReference>
<evidence type="ECO:0000256" key="1">
    <source>
        <dbReference type="ARBA" id="ARBA00001933"/>
    </source>
</evidence>
<dbReference type="EC" id="4.1.99.1" evidence="8"/>
<comment type="subunit">
    <text evidence="8">Homotetramer.</text>
</comment>
<dbReference type="PANTHER" id="PTHR32325">
    <property type="entry name" value="BETA-ELIMINATING LYASE-LIKE PROTEIN-RELATED"/>
    <property type="match status" value="1"/>
</dbReference>
<dbReference type="NCBIfam" id="NF009709">
    <property type="entry name" value="PRK13238.1"/>
    <property type="match status" value="1"/>
</dbReference>
<comment type="catalytic activity">
    <reaction evidence="7 8">
        <text>L-tryptophan + H2O = indole + pyruvate + NH4(+)</text>
        <dbReference type="Rhea" id="RHEA:19553"/>
        <dbReference type="ChEBI" id="CHEBI:15361"/>
        <dbReference type="ChEBI" id="CHEBI:15377"/>
        <dbReference type="ChEBI" id="CHEBI:16881"/>
        <dbReference type="ChEBI" id="CHEBI:28938"/>
        <dbReference type="ChEBI" id="CHEBI:57912"/>
        <dbReference type="EC" id="4.1.99.1"/>
    </reaction>
</comment>
<dbReference type="Gene3D" id="3.90.1150.10">
    <property type="entry name" value="Aspartate Aminotransferase, domain 1"/>
    <property type="match status" value="1"/>
</dbReference>
<dbReference type="PIRSF" id="PIRSF001386">
    <property type="entry name" value="Trpase"/>
    <property type="match status" value="1"/>
</dbReference>
<dbReference type="InterPro" id="IPR015424">
    <property type="entry name" value="PyrdxlP-dep_Trfase"/>
</dbReference>
<dbReference type="InterPro" id="IPR011166">
    <property type="entry name" value="Beta-eliminating_lyase"/>
</dbReference>
<dbReference type="GO" id="GO:0009034">
    <property type="term" value="F:tryptophanase activity"/>
    <property type="evidence" value="ECO:0007669"/>
    <property type="project" value="UniProtKB-UniRule"/>
</dbReference>
<dbReference type="InterPro" id="IPR018176">
    <property type="entry name" value="Tryptophanase_CS"/>
</dbReference>
<dbReference type="SUPFAM" id="SSF53383">
    <property type="entry name" value="PLP-dependent transferases"/>
    <property type="match status" value="1"/>
</dbReference>
<dbReference type="AlphaFoldDB" id="A0AAW7ZEZ1"/>
<comment type="similarity">
    <text evidence="3 8">Belongs to the beta-eliminating lyase family.</text>
</comment>
<keyword evidence="12" id="KW-1185">Reference proteome</keyword>
<evidence type="ECO:0000256" key="2">
    <source>
        <dbReference type="ARBA" id="ARBA00004662"/>
    </source>
</evidence>
<proteinExistence type="inferred from homology"/>
<keyword evidence="6 8" id="KW-0456">Lyase</keyword>
<comment type="cofactor">
    <cofactor evidence="1 8 9">
        <name>pyridoxal 5'-phosphate</name>
        <dbReference type="ChEBI" id="CHEBI:597326"/>
    </cofactor>
</comment>
<feature type="modified residue" description="N6-(pyridoxal phosphate)lysine" evidence="8 9">
    <location>
        <position position="261"/>
    </location>
</feature>
<dbReference type="InterPro" id="IPR001597">
    <property type="entry name" value="ArAA_b-elim_lyase/Thr_aldolase"/>
</dbReference>
<protein>
    <recommendedName>
        <fullName evidence="8">Tryptophanase</fullName>
        <ecNumber evidence="8">4.1.99.1</ecNumber>
    </recommendedName>
    <alternativeName>
        <fullName evidence="8">L-tryptophan indole-lyase</fullName>
        <shortName evidence="8">TNase</shortName>
    </alternativeName>
</protein>
<dbReference type="Proteomes" id="UP001172911">
    <property type="component" value="Unassembled WGS sequence"/>
</dbReference>
<dbReference type="EMBL" id="JARPTC010000015">
    <property type="protein sequence ID" value="MDO7787709.1"/>
    <property type="molecule type" value="Genomic_DNA"/>
</dbReference>
<evidence type="ECO:0000256" key="6">
    <source>
        <dbReference type="ARBA" id="ARBA00023239"/>
    </source>
</evidence>
<reference evidence="11" key="1">
    <citation type="journal article" date="2023" name="J. Hazard. Mater.">
        <title>Anaerobic biodegradation of pyrene and benzo[a]pyrene by a new sulfate-reducing Desulforamulus aquiferis strain DSA.</title>
        <authorList>
            <person name="Zhang Z."/>
            <person name="Sun J."/>
            <person name="Gong X."/>
            <person name="Wang C."/>
            <person name="Wang H."/>
        </authorList>
    </citation>
    <scope>NUCLEOTIDE SEQUENCE</scope>
    <source>
        <strain evidence="11">DSA</strain>
    </source>
</reference>
<evidence type="ECO:0000256" key="5">
    <source>
        <dbReference type="ARBA" id="ARBA00023079"/>
    </source>
</evidence>
<dbReference type="CDD" id="cd00617">
    <property type="entry name" value="Tnase_like"/>
    <property type="match status" value="1"/>
</dbReference>
<dbReference type="HAMAP" id="MF_00544">
    <property type="entry name" value="Tryptophanase"/>
    <property type="match status" value="1"/>
</dbReference>
<sequence>MGPLKAKAEPFRIKMIEPIKMISQEERQGALERAGYNLFLLKGEEVYIDLLTDSGTGAMSDYQWAGLMLGDEAYSGSKNFFHLRDAVEEIFGYKYTIPTHQGRGAEQVLFPVIIKKPGDVFINNMHFDTTKAHVEMAGGRAVNCVIEEAFDTEKYHPFKGNFHLERLKDLIKETGPGNIAGIIITVTCNSAGGQPVSMENIRETSKIAKEYGIRVFFDAARCYENAFFIKTREEGYKDKTIPEIVKEMFAYADGFTMSAKKDAIVNIGGILAIKEDEDLYNRCAARTVPMEGFITYGGLAGRDMEAMARGLYEGMDLDYLDYRIGQVNYLGERLREGGVPIQYPAGGHAVFVDAKKLLPHIPYYQFPAQSLGNELYLDAGVRAVEIGSFLLGRDPDTGENLESPMELLRLTIPRRTYTYNHMDVVAEGLIGVKNKAQRLRGLEFVYEPPILRHFTARLKPIL</sequence>
<evidence type="ECO:0000256" key="3">
    <source>
        <dbReference type="ARBA" id="ARBA00009721"/>
    </source>
</evidence>
<evidence type="ECO:0000259" key="10">
    <source>
        <dbReference type="Pfam" id="PF01212"/>
    </source>
</evidence>
<dbReference type="InterPro" id="IPR015421">
    <property type="entry name" value="PyrdxlP-dep_Trfase_major"/>
</dbReference>
<dbReference type="Gene3D" id="3.40.640.10">
    <property type="entry name" value="Type I PLP-dependent aspartate aminotransferase-like (Major domain)"/>
    <property type="match status" value="1"/>
</dbReference>
<organism evidence="11 12">
    <name type="scientific">Desulforamulus aquiferis</name>
    <dbReference type="NCBI Taxonomy" id="1397668"/>
    <lineage>
        <taxon>Bacteria</taxon>
        <taxon>Bacillati</taxon>
        <taxon>Bacillota</taxon>
        <taxon>Clostridia</taxon>
        <taxon>Eubacteriales</taxon>
        <taxon>Peptococcaceae</taxon>
        <taxon>Desulforamulus</taxon>
    </lineage>
</organism>
<comment type="pathway">
    <text evidence="2 8">Amino-acid degradation; L-tryptophan degradation via pyruvate pathway; indole and pyruvate from L-tryptophan: step 1/1.</text>
</comment>
<reference evidence="11" key="2">
    <citation type="submission" date="2023-03" db="EMBL/GenBank/DDBJ databases">
        <authorList>
            <person name="Zhang Z."/>
        </authorList>
    </citation>
    <scope>NUCLEOTIDE SEQUENCE</scope>
    <source>
        <strain evidence="11">DSA</strain>
    </source>
</reference>